<dbReference type="GO" id="GO:0051287">
    <property type="term" value="F:NAD binding"/>
    <property type="evidence" value="ECO:0007669"/>
    <property type="project" value="InterPro"/>
</dbReference>
<dbReference type="Pfam" id="PF02800">
    <property type="entry name" value="Gp_dh_C"/>
    <property type="match status" value="1"/>
</dbReference>
<sequence>MNTNTVNNNYPIRVGINGFGRIGKCLMRAIYSPNSRWKNIIQVVQINSRNITAEDAAYAYKYDTVHRIAANEKIHYISDNTNELLVIDDHKIFITSEEDISKINWTLNNVDIVLECTGKFNTAEYAKMHFNHKKNTNPVINTINNKPYFGVIGVIVSAPCDGADATIICGVNDNIIENLHINTYQKHTNVDINTDKKHTNVDINTDKKHTNADINTYQKHTNVDINTHEKHINVDINTYQKHTNADINTHEKHINADINTYQKHTNADINTHEKHTNVDINTHEKHTNVDINTYQKHINADINTDNNFDTISSKKSVNLLYNKLDNQSEIVISAGSCTTNCLLPIISVIKNSYGIKNGFMTTIHSYTNDQSLVDKKHLDKRRGRAGACSIIPTTTGVNKIIKYIFPEMEGKIFGSSLRVPTNNISLVDFVFTPDKKIKNINDLNNLFIKYSEQYPEIMGINQDQTVSSDFIGDNRSCIIDLTQNCLIDDGNLCRVVGWYDNEYAFAQRMIDICIKIIYIYLN</sequence>
<dbReference type="Gene3D" id="3.40.50.720">
    <property type="entry name" value="NAD(P)-binding Rossmann-like Domain"/>
    <property type="match status" value="2"/>
</dbReference>
<dbReference type="Proteomes" id="UP001289135">
    <property type="component" value="Unassembled WGS sequence"/>
</dbReference>
<dbReference type="SUPFAM" id="SSF51735">
    <property type="entry name" value="NAD(P)-binding Rossmann-fold domains"/>
    <property type="match status" value="1"/>
</dbReference>
<evidence type="ECO:0000313" key="4">
    <source>
        <dbReference type="EMBL" id="MDZ5761430.1"/>
    </source>
</evidence>
<dbReference type="InterPro" id="IPR020831">
    <property type="entry name" value="GlycerAld/Erythrose_P_DH"/>
</dbReference>
<reference evidence="4" key="1">
    <citation type="submission" date="2023-02" db="EMBL/GenBank/DDBJ databases">
        <title>Host association and intracellularity evolved multiple times independently in the Rickettsiales.</title>
        <authorList>
            <person name="Castelli M."/>
            <person name="Nardi T."/>
            <person name="Gammuto L."/>
            <person name="Bellinzona G."/>
            <person name="Sabaneyeva E."/>
            <person name="Potekhin A."/>
            <person name="Serra V."/>
            <person name="Petroni G."/>
            <person name="Sassera D."/>
        </authorList>
    </citation>
    <scope>NUCLEOTIDE SEQUENCE</scope>
    <source>
        <strain evidence="4">USBL-36I1</strain>
    </source>
</reference>
<dbReference type="InterPro" id="IPR020828">
    <property type="entry name" value="GlycerAld_3-P_DH_NAD(P)-bd"/>
</dbReference>
<evidence type="ECO:0000256" key="2">
    <source>
        <dbReference type="ARBA" id="ARBA00023002"/>
    </source>
</evidence>
<gene>
    <name evidence="4" type="ORF">Lyticum_00608</name>
</gene>
<keyword evidence="2" id="KW-0560">Oxidoreductase</keyword>
<protein>
    <submittedName>
        <fullName evidence="4">Glyceraldehyde-3-phosphate dehydrogenase</fullName>
    </submittedName>
</protein>
<dbReference type="SMART" id="SM00846">
    <property type="entry name" value="Gp_dh_N"/>
    <property type="match status" value="1"/>
</dbReference>
<comment type="caution">
    <text evidence="4">The sequence shown here is derived from an EMBL/GenBank/DDBJ whole genome shotgun (WGS) entry which is preliminary data.</text>
</comment>
<dbReference type="SUPFAM" id="SSF55347">
    <property type="entry name" value="Glyceraldehyde-3-phosphate dehydrogenase-like, C-terminal domain"/>
    <property type="match status" value="1"/>
</dbReference>
<dbReference type="RefSeq" id="WP_322498855.1">
    <property type="nucleotide sequence ID" value="NZ_JARGYU010000002.1"/>
</dbReference>
<dbReference type="Gene3D" id="3.30.360.10">
    <property type="entry name" value="Dihydrodipicolinate Reductase, domain 2"/>
    <property type="match status" value="1"/>
</dbReference>
<dbReference type="Pfam" id="PF00044">
    <property type="entry name" value="Gp_dh_N"/>
    <property type="match status" value="1"/>
</dbReference>
<proteinExistence type="inferred from homology"/>
<dbReference type="FunFam" id="3.30.360.10:FF:000002">
    <property type="entry name" value="Glyceraldehyde-3-phosphate dehydrogenase"/>
    <property type="match status" value="1"/>
</dbReference>
<dbReference type="EMBL" id="JARGYU010000002">
    <property type="protein sequence ID" value="MDZ5761430.1"/>
    <property type="molecule type" value="Genomic_DNA"/>
</dbReference>
<dbReference type="GO" id="GO:0016620">
    <property type="term" value="F:oxidoreductase activity, acting on the aldehyde or oxo group of donors, NAD or NADP as acceptor"/>
    <property type="evidence" value="ECO:0007669"/>
    <property type="project" value="InterPro"/>
</dbReference>
<dbReference type="PANTHER" id="PTHR43148">
    <property type="entry name" value="GLYCERALDEHYDE-3-PHOSPHATE DEHYDROGENASE 2"/>
    <property type="match status" value="1"/>
</dbReference>
<name>A0AAE5AHD1_9RICK</name>
<evidence type="ECO:0000313" key="5">
    <source>
        <dbReference type="Proteomes" id="UP001289135"/>
    </source>
</evidence>
<keyword evidence="5" id="KW-1185">Reference proteome</keyword>
<dbReference type="InterPro" id="IPR020829">
    <property type="entry name" value="GlycerAld_3-P_DH_cat"/>
</dbReference>
<dbReference type="InterPro" id="IPR036291">
    <property type="entry name" value="NAD(P)-bd_dom_sf"/>
</dbReference>
<comment type="similarity">
    <text evidence="1">Belongs to the glyceraldehyde-3-phosphate dehydrogenase family.</text>
</comment>
<evidence type="ECO:0000256" key="1">
    <source>
        <dbReference type="ARBA" id="ARBA00007406"/>
    </source>
</evidence>
<evidence type="ECO:0000259" key="3">
    <source>
        <dbReference type="SMART" id="SM00846"/>
    </source>
</evidence>
<feature type="domain" description="Glyceraldehyde 3-phosphate dehydrogenase NAD(P) binding" evidence="3">
    <location>
        <begin position="12"/>
        <end position="181"/>
    </location>
</feature>
<dbReference type="AlphaFoldDB" id="A0AAE5AHD1"/>
<accession>A0AAE5AHD1</accession>
<organism evidence="4 5">
    <name type="scientific">Lyticum sinuosum</name>
    <dbReference type="NCBI Taxonomy" id="1332059"/>
    <lineage>
        <taxon>Bacteria</taxon>
        <taxon>Pseudomonadati</taxon>
        <taxon>Pseudomonadota</taxon>
        <taxon>Alphaproteobacteria</taxon>
        <taxon>Rickettsiales</taxon>
        <taxon>Lyticum</taxon>
    </lineage>
</organism>